<dbReference type="GO" id="GO:0036286">
    <property type="term" value="C:eisosome filament"/>
    <property type="evidence" value="ECO:0007669"/>
    <property type="project" value="TreeGrafter"/>
</dbReference>
<dbReference type="InterPro" id="IPR027267">
    <property type="entry name" value="AH/BAR_dom_sf"/>
</dbReference>
<dbReference type="Pfam" id="PF21184">
    <property type="entry name" value="HAT1_C_fung"/>
    <property type="match status" value="1"/>
</dbReference>
<evidence type="ECO:0000259" key="5">
    <source>
        <dbReference type="Pfam" id="PF10394"/>
    </source>
</evidence>
<comment type="caution">
    <text evidence="6">The sequence shown here is derived from an EMBL/GenBank/DDBJ whole genome shotgun (WGS) entry which is preliminary data.</text>
</comment>
<dbReference type="Pfam" id="PF10394">
    <property type="entry name" value="Hat1_N"/>
    <property type="match status" value="1"/>
</dbReference>
<dbReference type="FunFam" id="1.20.1270.60:FF:000005">
    <property type="entry name" value="Sphingolipid long chain base-responsive pil1"/>
    <property type="match status" value="1"/>
</dbReference>
<dbReference type="PANTHER" id="PTHR31962:SF1">
    <property type="entry name" value="SPHINGOLIPID LONG CHAIN BASE-RESPONSIVE PROTEIN PIL1"/>
    <property type="match status" value="1"/>
</dbReference>
<dbReference type="EMBL" id="PUHW01000054">
    <property type="protein sequence ID" value="KAG0689919.1"/>
    <property type="molecule type" value="Genomic_DNA"/>
</dbReference>
<feature type="domain" description="Histone acetyl transferase HAT1 N-terminal" evidence="5">
    <location>
        <begin position="12"/>
        <end position="165"/>
    </location>
</feature>
<feature type="region of interest" description="Disordered" evidence="4">
    <location>
        <begin position="677"/>
        <end position="698"/>
    </location>
</feature>
<evidence type="ECO:0000313" key="6">
    <source>
        <dbReference type="EMBL" id="KAG0689919.1"/>
    </source>
</evidence>
<organism evidence="6 7">
    <name type="scientific">Pichia californica</name>
    <dbReference type="NCBI Taxonomy" id="460514"/>
    <lineage>
        <taxon>Eukaryota</taxon>
        <taxon>Fungi</taxon>
        <taxon>Dikarya</taxon>
        <taxon>Ascomycota</taxon>
        <taxon>Saccharomycotina</taxon>
        <taxon>Pichiomycetes</taxon>
        <taxon>Pichiales</taxon>
        <taxon>Pichiaceae</taxon>
        <taxon>Pichia</taxon>
    </lineage>
</organism>
<proteinExistence type="predicted"/>
<dbReference type="GO" id="GO:0006325">
    <property type="term" value="P:chromatin organization"/>
    <property type="evidence" value="ECO:0007669"/>
    <property type="project" value="InterPro"/>
</dbReference>
<reference evidence="6" key="1">
    <citation type="submission" date="2020-11" db="EMBL/GenBank/DDBJ databases">
        <title>Kefir isolates.</title>
        <authorList>
            <person name="Marcisauskas S."/>
            <person name="Kim Y."/>
            <person name="Blasche S."/>
        </authorList>
    </citation>
    <scope>NUCLEOTIDE SEQUENCE</scope>
    <source>
        <strain evidence="6">Olga-1</strain>
    </source>
</reference>
<evidence type="ECO:0000256" key="4">
    <source>
        <dbReference type="SAM" id="MobiDB-lite"/>
    </source>
</evidence>
<dbReference type="Proteomes" id="UP000697127">
    <property type="component" value="Unassembled WGS sequence"/>
</dbReference>
<feature type="compositionally biased region" description="Basic and acidic residues" evidence="4">
    <location>
        <begin position="681"/>
        <end position="691"/>
    </location>
</feature>
<dbReference type="Pfam" id="PF13805">
    <property type="entry name" value="Pil1"/>
    <property type="match status" value="1"/>
</dbReference>
<evidence type="ECO:0000256" key="2">
    <source>
        <dbReference type="ARBA" id="ARBA00022553"/>
    </source>
</evidence>
<evidence type="ECO:0000256" key="1">
    <source>
        <dbReference type="ARBA" id="ARBA00021268"/>
    </source>
</evidence>
<dbReference type="InterPro" id="IPR016181">
    <property type="entry name" value="Acyl_CoA_acyltransferase"/>
</dbReference>
<keyword evidence="3" id="KW-0175">Coiled coil</keyword>
<name>A0A9P6WML1_9ASCO</name>
<feature type="coiled-coil region" evidence="3">
    <location>
        <begin position="550"/>
        <end position="577"/>
    </location>
</feature>
<dbReference type="InterPro" id="IPR028245">
    <property type="entry name" value="PIL1/LSP1"/>
</dbReference>
<dbReference type="InterPro" id="IPR037113">
    <property type="entry name" value="Hat1_N_sf"/>
</dbReference>
<dbReference type="GO" id="GO:0006897">
    <property type="term" value="P:endocytosis"/>
    <property type="evidence" value="ECO:0007669"/>
    <property type="project" value="UniProtKB-ARBA"/>
</dbReference>
<accession>A0A9P6WML1</accession>
<dbReference type="Gene3D" id="1.10.10.390">
    <property type="match status" value="1"/>
</dbReference>
<dbReference type="Gene3D" id="3.90.360.10">
    <property type="entry name" value="Histone acetyl transferase 1 (HAT1), N-terminal domain"/>
    <property type="match status" value="1"/>
</dbReference>
<dbReference type="SUPFAM" id="SSF55729">
    <property type="entry name" value="Acyl-CoA N-acyltransferases (Nat)"/>
    <property type="match status" value="1"/>
</dbReference>
<evidence type="ECO:0000256" key="3">
    <source>
        <dbReference type="SAM" id="Coils"/>
    </source>
</evidence>
<dbReference type="OrthoDB" id="10253098at2759"/>
<sequence>MNTSDIIEPEKWTCSANEVLHISIAEPSKAISFLPKFTYPIFGDSEQIFGYQDLRIDLAFDCLSMKPLLTYKYSKKLSKDIKSIEEIFENFLPRGDYILKDENEWIDCIANEKFELNDENIIYSYERKIEDKIKKFDIYKFQLNFEEIGKTLLLRIQILVLFFIEAGSYININDKGWEIYLIYDRNEIENKKIFIGFCTCYKFWKFEEFEKYDSIKDFDNEIKFRSRLSQIIILPPFQGNGHGKEIYKCITEEWIKDKRCEEITIEDPNEEFDELRDKIDLERFIESGLIKEIKEIPINFIKRKELRKKLKLTKRQFNRILEMGLYYYLLVNKNKEQGNKEEEYSIKNFQGEKSIRLMIKKRIYESNKEGLESIGDKEIVKSKLQEVTYSMRSARAPTAAQLATPPPPTSSTKGKFFGSSSIADAFRKQAAGSFGPEMSRKLSQLIKIEKSLERSLESISNERKLVAKQLSIWGADNDDDVSDVTDKIGVLLYEIGELEDQFIDKYDLYRITLKSVRNIEGSVQPSRDRKIKITDEIAQLKYKDPQSPKISVLEQELVRAEAESLVAEAQLSNITREKLKAAFNYQFDSLRELSEKMALIAGYGKALLELLDDSPVTPGETRPAYDGYEASKQIIIDCENSLSAWTLDNSYLKEPLLSIHQGIEDVYTVPEGIVEGEGEEHEAAEQEWAEHDNEEVAA</sequence>
<dbReference type="AlphaFoldDB" id="A0A9P6WML1"/>
<dbReference type="GO" id="GO:0070941">
    <property type="term" value="P:eisosome assembly"/>
    <property type="evidence" value="ECO:0007669"/>
    <property type="project" value="TreeGrafter"/>
</dbReference>
<dbReference type="GO" id="GO:0008289">
    <property type="term" value="F:lipid binding"/>
    <property type="evidence" value="ECO:0007669"/>
    <property type="project" value="TreeGrafter"/>
</dbReference>
<dbReference type="Gene3D" id="1.20.1270.60">
    <property type="entry name" value="Arfaptin homology (AH) domain/BAR domain"/>
    <property type="match status" value="1"/>
</dbReference>
<dbReference type="InterPro" id="IPR013523">
    <property type="entry name" value="Hist_AcTrfase_HAT1_C"/>
</dbReference>
<dbReference type="PANTHER" id="PTHR31962">
    <property type="entry name" value="SPHINGOLIPID LONG CHAIN BASE-RESPONSIVE PROTEIN PIL1"/>
    <property type="match status" value="1"/>
</dbReference>
<dbReference type="GO" id="GO:0042393">
    <property type="term" value="F:histone binding"/>
    <property type="evidence" value="ECO:0007669"/>
    <property type="project" value="InterPro"/>
</dbReference>
<evidence type="ECO:0000313" key="7">
    <source>
        <dbReference type="Proteomes" id="UP000697127"/>
    </source>
</evidence>
<protein>
    <recommendedName>
        <fullName evidence="1">Histone acetyltransferase type B catalytic subunit</fullName>
    </recommendedName>
</protein>
<gene>
    <name evidence="6" type="ORF">C6P40_004216</name>
</gene>
<dbReference type="Gene3D" id="3.40.630.30">
    <property type="match status" value="1"/>
</dbReference>
<keyword evidence="2" id="KW-0597">Phosphoprotein</keyword>
<keyword evidence="7" id="KW-1185">Reference proteome</keyword>
<dbReference type="GO" id="GO:0005886">
    <property type="term" value="C:plasma membrane"/>
    <property type="evidence" value="ECO:0007669"/>
    <property type="project" value="TreeGrafter"/>
</dbReference>
<dbReference type="InterPro" id="IPR019467">
    <property type="entry name" value="Hat1_N"/>
</dbReference>